<name>A0ABR4H2U6_9EURO</name>
<protein>
    <submittedName>
        <fullName evidence="3">Uncharacterized protein</fullName>
    </submittedName>
</protein>
<evidence type="ECO:0000313" key="3">
    <source>
        <dbReference type="EMBL" id="KAL2809778.1"/>
    </source>
</evidence>
<reference evidence="3 4" key="1">
    <citation type="submission" date="2024-07" db="EMBL/GenBank/DDBJ databases">
        <title>Section-level genome sequencing and comparative genomics of Aspergillus sections Usti and Cavernicolus.</title>
        <authorList>
            <consortium name="Lawrence Berkeley National Laboratory"/>
            <person name="Nybo J.L."/>
            <person name="Vesth T.C."/>
            <person name="Theobald S."/>
            <person name="Frisvad J.C."/>
            <person name="Larsen T.O."/>
            <person name="Kjaerboelling I."/>
            <person name="Rothschild-Mancinelli K."/>
            <person name="Lyhne E.K."/>
            <person name="Kogle M.E."/>
            <person name="Barry K."/>
            <person name="Clum A."/>
            <person name="Na H."/>
            <person name="Ledsgaard L."/>
            <person name="Lin J."/>
            <person name="Lipzen A."/>
            <person name="Kuo A."/>
            <person name="Riley R."/>
            <person name="Mondo S."/>
            <person name="Labutti K."/>
            <person name="Haridas S."/>
            <person name="Pangalinan J."/>
            <person name="Salamov A.A."/>
            <person name="Simmons B.A."/>
            <person name="Magnuson J.K."/>
            <person name="Chen J."/>
            <person name="Drula E."/>
            <person name="Henrissat B."/>
            <person name="Wiebenga A."/>
            <person name="Lubbers R.J."/>
            <person name="Gomes A.C."/>
            <person name="Makela M.R."/>
            <person name="Stajich J."/>
            <person name="Grigoriev I.V."/>
            <person name="Mortensen U.H."/>
            <person name="De Vries R.P."/>
            <person name="Baker S.E."/>
            <person name="Andersen M.R."/>
        </authorList>
    </citation>
    <scope>NUCLEOTIDE SEQUENCE [LARGE SCALE GENOMIC DNA]</scope>
    <source>
        <strain evidence="3 4">CBS 588.65</strain>
    </source>
</reference>
<feature type="compositionally biased region" description="Polar residues" evidence="1">
    <location>
        <begin position="1"/>
        <end position="15"/>
    </location>
</feature>
<comment type="caution">
    <text evidence="3">The sequence shown here is derived from an EMBL/GenBank/DDBJ whole genome shotgun (WGS) entry which is preliminary data.</text>
</comment>
<evidence type="ECO:0000256" key="1">
    <source>
        <dbReference type="SAM" id="MobiDB-lite"/>
    </source>
</evidence>
<dbReference type="EMBL" id="JBFXLT010000082">
    <property type="protein sequence ID" value="KAL2809778.1"/>
    <property type="molecule type" value="Genomic_DNA"/>
</dbReference>
<gene>
    <name evidence="3" type="ORF">BJX63DRAFT_341993</name>
</gene>
<feature type="transmembrane region" description="Helical" evidence="2">
    <location>
        <begin position="54"/>
        <end position="74"/>
    </location>
</feature>
<evidence type="ECO:0000256" key="2">
    <source>
        <dbReference type="SAM" id="Phobius"/>
    </source>
</evidence>
<keyword evidence="2" id="KW-0812">Transmembrane</keyword>
<dbReference type="Proteomes" id="UP001610334">
    <property type="component" value="Unassembled WGS sequence"/>
</dbReference>
<keyword evidence="4" id="KW-1185">Reference proteome</keyword>
<keyword evidence="2" id="KW-1133">Transmembrane helix</keyword>
<organism evidence="3 4">
    <name type="scientific">Aspergillus granulosus</name>
    <dbReference type="NCBI Taxonomy" id="176169"/>
    <lineage>
        <taxon>Eukaryota</taxon>
        <taxon>Fungi</taxon>
        <taxon>Dikarya</taxon>
        <taxon>Ascomycota</taxon>
        <taxon>Pezizomycotina</taxon>
        <taxon>Eurotiomycetes</taxon>
        <taxon>Eurotiomycetidae</taxon>
        <taxon>Eurotiales</taxon>
        <taxon>Aspergillaceae</taxon>
        <taxon>Aspergillus</taxon>
        <taxon>Aspergillus subgen. Nidulantes</taxon>
    </lineage>
</organism>
<proteinExistence type="predicted"/>
<keyword evidence="2" id="KW-0472">Membrane</keyword>
<sequence length="91" mass="9854">MTTTATGRQCNSNRLSDGDLSPKVQINSASFLENELARYLASDAVCISASLSTALSLLVLVCASLRLTICLLPIKQPLLQTEHRPPALEWL</sequence>
<feature type="region of interest" description="Disordered" evidence="1">
    <location>
        <begin position="1"/>
        <end position="22"/>
    </location>
</feature>
<accession>A0ABR4H2U6</accession>
<evidence type="ECO:0000313" key="4">
    <source>
        <dbReference type="Proteomes" id="UP001610334"/>
    </source>
</evidence>